<dbReference type="EMBL" id="CP000116">
    <property type="protein sequence ID" value="AAZ98277.1"/>
    <property type="molecule type" value="Genomic_DNA"/>
</dbReference>
<keyword evidence="7" id="KW-1185">Reference proteome</keyword>
<dbReference type="GO" id="GO:0016020">
    <property type="term" value="C:membrane"/>
    <property type="evidence" value="ECO:0007669"/>
    <property type="project" value="UniProtKB-SubCell"/>
</dbReference>
<keyword evidence="4 5" id="KW-0472">Membrane</keyword>
<dbReference type="Proteomes" id="UP000008291">
    <property type="component" value="Chromosome"/>
</dbReference>
<evidence type="ECO:0000256" key="5">
    <source>
        <dbReference type="SAM" id="Phobius"/>
    </source>
</evidence>
<feature type="transmembrane region" description="Helical" evidence="5">
    <location>
        <begin position="53"/>
        <end position="76"/>
    </location>
</feature>
<dbReference type="OrthoDB" id="9787346at2"/>
<gene>
    <name evidence="6" type="ordered locus">Tbd_2324</name>
</gene>
<comment type="subcellular location">
    <subcellularLocation>
        <location evidence="1">Membrane</location>
        <topology evidence="1">Multi-pass membrane protein</topology>
    </subcellularLocation>
</comment>
<proteinExistence type="predicted"/>
<protein>
    <submittedName>
        <fullName evidence="6">Membrane protein, putative</fullName>
    </submittedName>
</protein>
<dbReference type="STRING" id="292415.Tbd_2324"/>
<dbReference type="Pfam" id="PF02535">
    <property type="entry name" value="Zip"/>
    <property type="match status" value="1"/>
</dbReference>
<sequence>MNTRARSVQRFLTDPGRTAAVRRLGTALALALLGGLVWVAWVHGRGGLGTPMGLALAGSGVAALATAVGALPALFIRRISPRWEDVMLGFGAGVMIAAACFSLIVPGVAAGTETTGSRAGGATLVAAGLVLGALFLLLADRVVPHEHPQAGRHGPEWVHLRRVWLMVFAIALHNFPEGMAIGVGFSGGDPAVGVPLTAAIAIQDIPEGLVVAVALRTVAYLPWRATLAAALTGLAEPLGAIVGVALTSGFAPLYPLGLGFAAGAMIWVVSHEIVPETHRKGHEQAATLGLIGGFVLMMMLDTALG</sequence>
<dbReference type="KEGG" id="tbd:Tbd_2324"/>
<dbReference type="PANTHER" id="PTHR11040:SF70">
    <property type="entry name" value="OS05G0316100 PROTEIN"/>
    <property type="match status" value="1"/>
</dbReference>
<dbReference type="RefSeq" id="WP_011312836.1">
    <property type="nucleotide sequence ID" value="NC_007404.1"/>
</dbReference>
<dbReference type="AlphaFoldDB" id="Q3SGH3"/>
<dbReference type="HOGENOM" id="CLU_015114_1_2_4"/>
<evidence type="ECO:0000313" key="7">
    <source>
        <dbReference type="Proteomes" id="UP000008291"/>
    </source>
</evidence>
<feature type="transmembrane region" description="Helical" evidence="5">
    <location>
        <begin position="88"/>
        <end position="109"/>
    </location>
</feature>
<feature type="transmembrane region" description="Helical" evidence="5">
    <location>
        <begin position="21"/>
        <end position="41"/>
    </location>
</feature>
<feature type="transmembrane region" description="Helical" evidence="5">
    <location>
        <begin position="227"/>
        <end position="247"/>
    </location>
</feature>
<accession>Q3SGH3</accession>
<organism evidence="6 7">
    <name type="scientific">Thiobacillus denitrificans (strain ATCC 25259 / T1)</name>
    <dbReference type="NCBI Taxonomy" id="292415"/>
    <lineage>
        <taxon>Bacteria</taxon>
        <taxon>Pseudomonadati</taxon>
        <taxon>Pseudomonadota</taxon>
        <taxon>Betaproteobacteria</taxon>
        <taxon>Nitrosomonadales</taxon>
        <taxon>Thiobacillaceae</taxon>
        <taxon>Thiobacillus</taxon>
    </lineage>
</organism>
<evidence type="ECO:0000256" key="4">
    <source>
        <dbReference type="ARBA" id="ARBA00023136"/>
    </source>
</evidence>
<dbReference type="eggNOG" id="COG0428">
    <property type="taxonomic scope" value="Bacteria"/>
</dbReference>
<evidence type="ECO:0000313" key="6">
    <source>
        <dbReference type="EMBL" id="AAZ98277.1"/>
    </source>
</evidence>
<feature type="transmembrane region" description="Helical" evidence="5">
    <location>
        <begin position="253"/>
        <end position="274"/>
    </location>
</feature>
<dbReference type="GO" id="GO:0005385">
    <property type="term" value="F:zinc ion transmembrane transporter activity"/>
    <property type="evidence" value="ECO:0007669"/>
    <property type="project" value="TreeGrafter"/>
</dbReference>
<feature type="transmembrane region" description="Helical" evidence="5">
    <location>
        <begin position="121"/>
        <end position="143"/>
    </location>
</feature>
<keyword evidence="2 5" id="KW-0812">Transmembrane</keyword>
<dbReference type="PANTHER" id="PTHR11040">
    <property type="entry name" value="ZINC/IRON TRANSPORTER"/>
    <property type="match status" value="1"/>
</dbReference>
<evidence type="ECO:0000256" key="1">
    <source>
        <dbReference type="ARBA" id="ARBA00004141"/>
    </source>
</evidence>
<keyword evidence="3 5" id="KW-1133">Transmembrane helix</keyword>
<dbReference type="InterPro" id="IPR003689">
    <property type="entry name" value="ZIP"/>
</dbReference>
<feature type="transmembrane region" description="Helical" evidence="5">
    <location>
        <begin position="286"/>
        <end position="304"/>
    </location>
</feature>
<evidence type="ECO:0000256" key="3">
    <source>
        <dbReference type="ARBA" id="ARBA00022989"/>
    </source>
</evidence>
<evidence type="ECO:0000256" key="2">
    <source>
        <dbReference type="ARBA" id="ARBA00022692"/>
    </source>
</evidence>
<name>Q3SGH3_THIDA</name>
<reference evidence="6 7" key="1">
    <citation type="journal article" date="2006" name="J. Bacteriol.">
        <title>The genome sequence of the obligately chemolithoautotrophic, facultatively anaerobic bacterium Thiobacillus denitrificans.</title>
        <authorList>
            <person name="Beller H.R."/>
            <person name="Chain P.S."/>
            <person name="Letain T.E."/>
            <person name="Chakicherla A."/>
            <person name="Larimer F.W."/>
            <person name="Richardson P.M."/>
            <person name="Coleman M.A."/>
            <person name="Wood A.P."/>
            <person name="Kelly D.P."/>
        </authorList>
    </citation>
    <scope>NUCLEOTIDE SEQUENCE [LARGE SCALE GENOMIC DNA]</scope>
    <source>
        <strain evidence="6 7">ATCC 25259</strain>
    </source>
</reference>